<keyword evidence="1" id="KW-0732">Signal</keyword>
<dbReference type="InterPro" id="IPR044055">
    <property type="entry name" value="RibLong"/>
</dbReference>
<evidence type="ECO:0000313" key="4">
    <source>
        <dbReference type="Proteomes" id="UP000297951"/>
    </source>
</evidence>
<dbReference type="Pfam" id="PF18957">
    <property type="entry name" value="RibLong"/>
    <property type="match status" value="1"/>
</dbReference>
<dbReference type="EMBL" id="SPQC01000006">
    <property type="protein sequence ID" value="TFU23633.1"/>
    <property type="molecule type" value="Genomic_DNA"/>
</dbReference>
<feature type="chain" id="PRO_5021508237" description="Long Rib domain-containing protein" evidence="1">
    <location>
        <begin position="30"/>
        <end position="190"/>
    </location>
</feature>
<sequence>MKQHTRIAAALLSCGAATLPIVALPQAVAETTAQQVTPATQTQASLYSPQYDQSDSYLVVVPDERTFYPPIDYSGELPEGTSFSAAPDTPSWIFAGPFGDISASPTYDVEPGTYTVNVLVTYPDGSVDTLSQPITVINDYYSSHITGNYFPVTQLSWGQGFPSFDLQVPWEPGTAFYMGDSINPVVGFCS</sequence>
<organism evidence="3 4">
    <name type="scientific">Rothia nasimurium</name>
    <dbReference type="NCBI Taxonomy" id="85336"/>
    <lineage>
        <taxon>Bacteria</taxon>
        <taxon>Bacillati</taxon>
        <taxon>Actinomycetota</taxon>
        <taxon>Actinomycetes</taxon>
        <taxon>Micrococcales</taxon>
        <taxon>Micrococcaceae</taxon>
        <taxon>Rothia</taxon>
    </lineage>
</organism>
<dbReference type="AlphaFoldDB" id="A0A4Y9F5K3"/>
<reference evidence="3 4" key="1">
    <citation type="submission" date="2019-03" db="EMBL/GenBank/DDBJ databases">
        <title>Diversity of the mouse oral microbiome.</title>
        <authorList>
            <person name="Joseph S."/>
            <person name="Aduse-Opoku J."/>
            <person name="Curtis M."/>
            <person name="Wade W."/>
            <person name="Hashim A."/>
        </authorList>
    </citation>
    <scope>NUCLEOTIDE SEQUENCE [LARGE SCALE GENOMIC DNA]</scope>
    <source>
        <strain evidence="4">irhom_31</strain>
    </source>
</reference>
<dbReference type="SUPFAM" id="SSF49299">
    <property type="entry name" value="PKD domain"/>
    <property type="match status" value="1"/>
</dbReference>
<comment type="caution">
    <text evidence="3">The sequence shown here is derived from an EMBL/GenBank/DDBJ whole genome shotgun (WGS) entry which is preliminary data.</text>
</comment>
<dbReference type="RefSeq" id="WP_135011452.1">
    <property type="nucleotide sequence ID" value="NZ_JADGLK010000006.1"/>
</dbReference>
<gene>
    <name evidence="3" type="ORF">E4U03_02725</name>
</gene>
<evidence type="ECO:0000259" key="2">
    <source>
        <dbReference type="Pfam" id="PF18957"/>
    </source>
</evidence>
<evidence type="ECO:0000256" key="1">
    <source>
        <dbReference type="SAM" id="SignalP"/>
    </source>
</evidence>
<feature type="signal peptide" evidence="1">
    <location>
        <begin position="1"/>
        <end position="29"/>
    </location>
</feature>
<dbReference type="OrthoDB" id="3257943at2"/>
<dbReference type="InterPro" id="IPR035986">
    <property type="entry name" value="PKD_dom_sf"/>
</dbReference>
<proteinExistence type="predicted"/>
<evidence type="ECO:0000313" key="3">
    <source>
        <dbReference type="EMBL" id="TFU23633.1"/>
    </source>
</evidence>
<accession>A0A4Y9F5K3</accession>
<protein>
    <recommendedName>
        <fullName evidence="2">Long Rib domain-containing protein</fullName>
    </recommendedName>
</protein>
<name>A0A4Y9F5K3_9MICC</name>
<feature type="domain" description="Long Rib" evidence="2">
    <location>
        <begin position="46"/>
        <end position="136"/>
    </location>
</feature>
<dbReference type="Proteomes" id="UP000297951">
    <property type="component" value="Unassembled WGS sequence"/>
</dbReference>